<organism evidence="2 3">
    <name type="scientific">Caulobacter flavus</name>
    <dbReference type="NCBI Taxonomy" id="1679497"/>
    <lineage>
        <taxon>Bacteria</taxon>
        <taxon>Pseudomonadati</taxon>
        <taxon>Pseudomonadota</taxon>
        <taxon>Alphaproteobacteria</taxon>
        <taxon>Caulobacterales</taxon>
        <taxon>Caulobacteraceae</taxon>
        <taxon>Caulobacter</taxon>
    </lineage>
</organism>
<name>A0A2N5CVC4_9CAUL</name>
<protein>
    <submittedName>
        <fullName evidence="2">Uncharacterized protein</fullName>
    </submittedName>
</protein>
<dbReference type="KEGG" id="cfh:C1707_11580"/>
<reference evidence="1 4" key="2">
    <citation type="submission" date="2018-01" db="EMBL/GenBank/DDBJ databases">
        <title>Complete genome sequence of Caulobacter flavus RHGG3.</title>
        <authorList>
            <person name="Yang E."/>
        </authorList>
    </citation>
    <scope>NUCLEOTIDE SEQUENCE [LARGE SCALE GENOMIC DNA]</scope>
    <source>
        <strain evidence="1 4">RHGG3</strain>
    </source>
</reference>
<evidence type="ECO:0000313" key="4">
    <source>
        <dbReference type="Proteomes" id="UP000281192"/>
    </source>
</evidence>
<gene>
    <name evidence="1" type="ORF">C1707_11580</name>
    <name evidence="2" type="ORF">CFHF_07995</name>
</gene>
<accession>A0A2N5CVC4</accession>
<evidence type="ECO:0000313" key="1">
    <source>
        <dbReference type="EMBL" id="AYV46851.1"/>
    </source>
</evidence>
<dbReference type="EMBL" id="CP026100">
    <property type="protein sequence ID" value="AYV46851.1"/>
    <property type="molecule type" value="Genomic_DNA"/>
</dbReference>
<evidence type="ECO:0000313" key="3">
    <source>
        <dbReference type="Proteomes" id="UP000234483"/>
    </source>
</evidence>
<reference evidence="2 3" key="1">
    <citation type="submission" date="2017-12" db="EMBL/GenBank/DDBJ databases">
        <title>The genome sequence of Caulobacter flavus CGMCC1 15093.</title>
        <authorList>
            <person name="Gao J."/>
            <person name="Mao X."/>
            <person name="Sun J."/>
        </authorList>
    </citation>
    <scope>NUCLEOTIDE SEQUENCE [LARGE SCALE GENOMIC DNA]</scope>
    <source>
        <strain evidence="2 3">CGMCC1 15093</strain>
    </source>
</reference>
<keyword evidence="4" id="KW-1185">Reference proteome</keyword>
<sequence length="73" mass="7703">MAAQSAAEIASLSPRLVSDADLQARALAVGDTEEPFPDGVDWAIDCFSDLSPQDEARFCPAPQNVKTTLPVAN</sequence>
<dbReference type="Proteomes" id="UP000234483">
    <property type="component" value="Unassembled WGS sequence"/>
</dbReference>
<dbReference type="EMBL" id="PJRQ01000015">
    <property type="protein sequence ID" value="PLR17759.1"/>
    <property type="molecule type" value="Genomic_DNA"/>
</dbReference>
<dbReference type="AlphaFoldDB" id="A0A2N5CVC4"/>
<dbReference type="Proteomes" id="UP000281192">
    <property type="component" value="Chromosome"/>
</dbReference>
<proteinExistence type="predicted"/>
<evidence type="ECO:0000313" key="2">
    <source>
        <dbReference type="EMBL" id="PLR17759.1"/>
    </source>
</evidence>